<sequence>MRTTKKAFITLILLFLLFSIKGPDTQATTIETSYQTFTKNLSHELKQYIKKSGGDITLEYQDLTTGETFAINSKKSHRAASTIKLPLALYVMELADAKKINLNEKLTYKRYHYYGGSGVIQNDKIGTKYKIKDLVKKAMIYSDNIAFIMLKEKVGQANFIKYIKKLGGTYAYPKGENKTSSHDLAIYAKHLYDYAQTSKNGKELLNYLQHTIYNETIPKGIKGVKIAHKVGMIPDSKVSNDVGVIYDKNPFVLAIMTNKLSYEKSKTVISKLAAIVYKHHKVKNDVAYFKTKTDVSVYKSTDKKKKIGQLKKNETFAVITNEGPWLAIQFGTSKGYIQKKSVTSYAKAPITGFSKPSEIYQVKLLKTAPVLKTASSKGKVLATINKDIQLQATSMSNDYYKVTVGNRSAFIHQKNVSLQFTKAITYIQINKEGTPIYTTTSNDKQKIGTLKKGIIFPRIKEVGGYSELQLGTTKVYVLKSATTPIYQATIRKPKNQTAGTIKLIESTTINEDPSRQQTLGTIDKDQSISYIETIQDWYVINYLGRIGYIPMDAAENPDAKTENES</sequence>
<dbReference type="Gene3D" id="2.30.30.40">
    <property type="entry name" value="SH3 Domains"/>
    <property type="match status" value="2"/>
</dbReference>
<evidence type="ECO:0000313" key="4">
    <source>
        <dbReference type="Proteomes" id="UP000595691"/>
    </source>
</evidence>
<evidence type="ECO:0000256" key="1">
    <source>
        <dbReference type="SAM" id="SignalP"/>
    </source>
</evidence>
<dbReference type="InterPro" id="IPR045155">
    <property type="entry name" value="Beta-lactam_cat"/>
</dbReference>
<dbReference type="EMBL" id="CP065425">
    <property type="protein sequence ID" value="QQZ09997.1"/>
    <property type="molecule type" value="Genomic_DNA"/>
</dbReference>
<keyword evidence="4" id="KW-1185">Reference proteome</keyword>
<keyword evidence="3" id="KW-0378">Hydrolase</keyword>
<accession>A0ABX7E6P0</accession>
<dbReference type="InterPro" id="IPR000871">
    <property type="entry name" value="Beta-lactam_class-A"/>
</dbReference>
<dbReference type="InterPro" id="IPR012338">
    <property type="entry name" value="Beta-lactam/transpept-like"/>
</dbReference>
<dbReference type="Proteomes" id="UP000595691">
    <property type="component" value="Chromosome"/>
</dbReference>
<dbReference type="Pfam" id="PF13354">
    <property type="entry name" value="Beta-lactamase2"/>
    <property type="match status" value="1"/>
</dbReference>
<proteinExistence type="predicted"/>
<feature type="chain" id="PRO_5045383717" evidence="1">
    <location>
        <begin position="27"/>
        <end position="565"/>
    </location>
</feature>
<feature type="signal peptide" evidence="1">
    <location>
        <begin position="1"/>
        <end position="26"/>
    </location>
</feature>
<organism evidence="3 4">
    <name type="scientific">Heyndrickxia vini</name>
    <dbReference type="NCBI Taxonomy" id="1476025"/>
    <lineage>
        <taxon>Bacteria</taxon>
        <taxon>Bacillati</taxon>
        <taxon>Bacillota</taxon>
        <taxon>Bacilli</taxon>
        <taxon>Bacillales</taxon>
        <taxon>Bacillaceae</taxon>
        <taxon>Heyndrickxia</taxon>
    </lineage>
</organism>
<protein>
    <submittedName>
        <fullName evidence="3">Serine hydrolase</fullName>
    </submittedName>
</protein>
<dbReference type="GO" id="GO:0016787">
    <property type="term" value="F:hydrolase activity"/>
    <property type="evidence" value="ECO:0007669"/>
    <property type="project" value="UniProtKB-KW"/>
</dbReference>
<feature type="domain" description="Beta-lactamase class A catalytic" evidence="2">
    <location>
        <begin position="60"/>
        <end position="257"/>
    </location>
</feature>
<name>A0ABX7E6P0_9BACI</name>
<dbReference type="PANTHER" id="PTHR35333">
    <property type="entry name" value="BETA-LACTAMASE"/>
    <property type="match status" value="1"/>
</dbReference>
<keyword evidence="1" id="KW-0732">Signal</keyword>
<evidence type="ECO:0000313" key="3">
    <source>
        <dbReference type="EMBL" id="QQZ09997.1"/>
    </source>
</evidence>
<dbReference type="RefSeq" id="WP_202778946.1">
    <property type="nucleotide sequence ID" value="NZ_CP065425.1"/>
</dbReference>
<dbReference type="Gene3D" id="3.40.710.10">
    <property type="entry name" value="DD-peptidase/beta-lactamase superfamily"/>
    <property type="match status" value="1"/>
</dbReference>
<evidence type="ECO:0000259" key="2">
    <source>
        <dbReference type="Pfam" id="PF13354"/>
    </source>
</evidence>
<dbReference type="PANTHER" id="PTHR35333:SF3">
    <property type="entry name" value="BETA-LACTAMASE-TYPE TRANSPEPTIDASE FOLD CONTAINING PROTEIN"/>
    <property type="match status" value="1"/>
</dbReference>
<dbReference type="SUPFAM" id="SSF56601">
    <property type="entry name" value="beta-lactamase/transpeptidase-like"/>
    <property type="match status" value="1"/>
</dbReference>
<gene>
    <name evidence="3" type="ORF">I5776_03245</name>
</gene>
<reference evidence="3 4" key="1">
    <citation type="submission" date="2020-11" db="EMBL/GenBank/DDBJ databases">
        <title>Taxonomic evaluation of the Bacillus sporothermodurans group of bacteria based on whole genome sequences.</title>
        <authorList>
            <person name="Fiedler G."/>
            <person name="Herbstmann A.-D."/>
            <person name="Doll E."/>
            <person name="Wenning M."/>
            <person name="Brinks E."/>
            <person name="Kabisch J."/>
            <person name="Breitenwieser F."/>
            <person name="Lappann M."/>
            <person name="Boehnlein C."/>
            <person name="Franz C."/>
        </authorList>
    </citation>
    <scope>NUCLEOTIDE SEQUENCE [LARGE SCALE GENOMIC DNA]</scope>
    <source>
        <strain evidence="3 4">JCM 19841</strain>
    </source>
</reference>